<gene>
    <name evidence="7" type="ORF">HPLM_LOCUS7853</name>
</gene>
<evidence type="ECO:0000256" key="1">
    <source>
        <dbReference type="ARBA" id="ARBA00004141"/>
    </source>
</evidence>
<feature type="transmembrane region" description="Helical" evidence="6">
    <location>
        <begin position="140"/>
        <end position="158"/>
    </location>
</feature>
<comment type="similarity">
    <text evidence="2">Belongs to the LIMR family.</text>
</comment>
<name>A0A0N4WBM8_HAEPC</name>
<accession>A0A0N4WBM8</accession>
<dbReference type="PANTHER" id="PTHR21355">
    <property type="entry name" value="G-PROTEIN COUPLED RECEPTOR-ASSOCIATED PROTEIN LMBRD2"/>
    <property type="match status" value="1"/>
</dbReference>
<organism evidence="9">
    <name type="scientific">Haemonchus placei</name>
    <name type="common">Barber's pole worm</name>
    <dbReference type="NCBI Taxonomy" id="6290"/>
    <lineage>
        <taxon>Eukaryota</taxon>
        <taxon>Metazoa</taxon>
        <taxon>Ecdysozoa</taxon>
        <taxon>Nematoda</taxon>
        <taxon>Chromadorea</taxon>
        <taxon>Rhabditida</taxon>
        <taxon>Rhabditina</taxon>
        <taxon>Rhabditomorpha</taxon>
        <taxon>Strongyloidea</taxon>
        <taxon>Trichostrongylidae</taxon>
        <taxon>Haemonchus</taxon>
    </lineage>
</organism>
<dbReference type="WBParaSite" id="HPLM_0000786101-mRNA-1">
    <property type="protein sequence ID" value="HPLM_0000786101-mRNA-1"/>
    <property type="gene ID" value="HPLM_0000786101"/>
</dbReference>
<feature type="transmembrane region" description="Helical" evidence="6">
    <location>
        <begin position="365"/>
        <end position="389"/>
    </location>
</feature>
<evidence type="ECO:0000256" key="3">
    <source>
        <dbReference type="ARBA" id="ARBA00022692"/>
    </source>
</evidence>
<comment type="subcellular location">
    <subcellularLocation>
        <location evidence="1">Membrane</location>
        <topology evidence="1">Multi-pass membrane protein</topology>
    </subcellularLocation>
</comment>
<reference evidence="7 8" key="2">
    <citation type="submission" date="2018-11" db="EMBL/GenBank/DDBJ databases">
        <authorList>
            <consortium name="Pathogen Informatics"/>
        </authorList>
    </citation>
    <scope>NUCLEOTIDE SEQUENCE [LARGE SCALE GENOMIC DNA]</scope>
    <source>
        <strain evidence="7 8">MHpl1</strain>
    </source>
</reference>
<evidence type="ECO:0000256" key="4">
    <source>
        <dbReference type="ARBA" id="ARBA00022989"/>
    </source>
</evidence>
<feature type="transmembrane region" description="Helical" evidence="6">
    <location>
        <begin position="170"/>
        <end position="193"/>
    </location>
</feature>
<dbReference type="InterPro" id="IPR006876">
    <property type="entry name" value="LMBR1-like_membr_prot"/>
</dbReference>
<dbReference type="OMA" id="IYNQCIH"/>
<feature type="transmembrane region" description="Helical" evidence="6">
    <location>
        <begin position="731"/>
        <end position="751"/>
    </location>
</feature>
<feature type="transmembrane region" description="Helical" evidence="6">
    <location>
        <begin position="409"/>
        <end position="430"/>
    </location>
</feature>
<evidence type="ECO:0000313" key="8">
    <source>
        <dbReference type="Proteomes" id="UP000268014"/>
    </source>
</evidence>
<feature type="transmembrane region" description="Helical" evidence="6">
    <location>
        <begin position="6"/>
        <end position="25"/>
    </location>
</feature>
<evidence type="ECO:0000313" key="7">
    <source>
        <dbReference type="EMBL" id="VDO33164.1"/>
    </source>
</evidence>
<feature type="transmembrane region" description="Helical" evidence="6">
    <location>
        <begin position="100"/>
        <end position="120"/>
    </location>
</feature>
<dbReference type="Pfam" id="PF04791">
    <property type="entry name" value="LMBR1"/>
    <property type="match status" value="1"/>
</dbReference>
<dbReference type="STRING" id="6290.A0A0N4WBM8"/>
<keyword evidence="3 6" id="KW-0812">Transmembrane</keyword>
<dbReference type="OrthoDB" id="203099at2759"/>
<feature type="transmembrane region" description="Helical" evidence="6">
    <location>
        <begin position="451"/>
        <end position="475"/>
    </location>
</feature>
<feature type="transmembrane region" description="Helical" evidence="6">
    <location>
        <begin position="503"/>
        <end position="525"/>
    </location>
</feature>
<evidence type="ECO:0000256" key="5">
    <source>
        <dbReference type="ARBA" id="ARBA00023136"/>
    </source>
</evidence>
<dbReference type="EMBL" id="UZAF01016738">
    <property type="protein sequence ID" value="VDO33164.1"/>
    <property type="molecule type" value="Genomic_DNA"/>
</dbReference>
<reference evidence="9" key="1">
    <citation type="submission" date="2017-02" db="UniProtKB">
        <authorList>
            <consortium name="WormBaseParasite"/>
        </authorList>
    </citation>
    <scope>IDENTIFICATION</scope>
</reference>
<keyword evidence="8" id="KW-1185">Reference proteome</keyword>
<keyword evidence="5 6" id="KW-0472">Membrane</keyword>
<evidence type="ECO:0000313" key="9">
    <source>
        <dbReference type="WBParaSite" id="HPLM_0000786101-mRNA-1"/>
    </source>
</evidence>
<dbReference type="PANTHER" id="PTHR21355:SF0">
    <property type="entry name" value="G-PROTEIN COUPLED RECEPTOR-ASSOCIATED PROTEIN LMBRD2"/>
    <property type="match status" value="1"/>
</dbReference>
<feature type="transmembrane region" description="Helical" evidence="6">
    <location>
        <begin position="32"/>
        <end position="52"/>
    </location>
</feature>
<dbReference type="GO" id="GO:0016020">
    <property type="term" value="C:membrane"/>
    <property type="evidence" value="ECO:0007669"/>
    <property type="project" value="UniProtKB-SubCell"/>
</dbReference>
<dbReference type="AlphaFoldDB" id="A0A0N4WBM8"/>
<sequence length="852" mass="96517">MGAGPFVLELVAVFILTALLLNKYADWRRHHFIVTLSTFIGWYFSFIIIFVLPLDVAITFYNRCELERDRALNVSDVDSVYCERPGGYVPDAVLLCLWRIVYWTAQVLTWLVLPFMQSYVNAGDFKASGKLRAALFNNAVYYGLYMTVFTVILVYAIIKGVVINREHLKVILVSASNTWGLFLLVILLGHGFVELPRSLWHMGSREYRLHKTYFNIDKLSSDKNEAEEAVKETYRETRAVLNILKNEHGAREKAQIILSKFPEEVVSELFPARNVMDFSSLNAADLSSVSSDKYLIRLHKKVISAVQYHHRTIAQWRSLIQHALFLEDLAQAEVTGKLELNSPSILPEKVQFFWLVVAQRPLCKVLSVLLACMTILILISECTFFIVSPTLTPAGIIVDYAAKRFHYKYTQLVAMGIICYLCSCAYFTVFRLKIYQYYHLDPNRHTDGNSLLFSAILLCRLTPPICLNFLGMIHLDSHVTMAKDFGVETQFTRLMGHLDVLPILAKGINIYLPICILIFCAVTYYKLGTRLLHSLGFDQFVASDEFTQDMVIAGRALVQLERSSRKRQKERTRREEQWTGRLGALRSGRRQIPEDEQPIMSAEEANSEYDSWVLPPPVNREHDIGLRKEHPLPKNIFDDMNPVGMSDQDRLERLFGNPFLPPKPESKPQKEFVYTPSAYVMMIDQMIGCRSRPWNPERTPIVPRMTLSIPPMSREELFLSRAMENCAVKSVIAGVLGLGVGVAFGLFTASVDPSISMVGGDPTKQLTLKETWKEMSGRMKSYGKNFGSIGFMFSGTECLLETVRAKSDWKNGTYSGAIVGGILGLRAGIKPALWGAAGFAAFSTLIDHWMRG</sequence>
<evidence type="ECO:0000256" key="2">
    <source>
        <dbReference type="ARBA" id="ARBA00010487"/>
    </source>
</evidence>
<dbReference type="InterPro" id="IPR051584">
    <property type="entry name" value="GPCR-associated_LMBR1"/>
</dbReference>
<keyword evidence="4 6" id="KW-1133">Transmembrane helix</keyword>
<protein>
    <submittedName>
        <fullName evidence="9">LMBR1 domain-containing protein 2</fullName>
    </submittedName>
</protein>
<evidence type="ECO:0000256" key="6">
    <source>
        <dbReference type="SAM" id="Phobius"/>
    </source>
</evidence>
<proteinExistence type="inferred from homology"/>
<dbReference type="Proteomes" id="UP000268014">
    <property type="component" value="Unassembled WGS sequence"/>
</dbReference>
<dbReference type="Pfam" id="PF02466">
    <property type="entry name" value="Tim17"/>
    <property type="match status" value="1"/>
</dbReference>